<proteinExistence type="predicted"/>
<dbReference type="STRING" id="1793.AWC04_14630"/>
<evidence type="ECO:0000313" key="3">
    <source>
        <dbReference type="Proteomes" id="UP000193484"/>
    </source>
</evidence>
<organism evidence="2 3">
    <name type="scientific">Mycolicibacterium fallax</name>
    <name type="common">Mycobacterium fallax</name>
    <dbReference type="NCBI Taxonomy" id="1793"/>
    <lineage>
        <taxon>Bacteria</taxon>
        <taxon>Bacillati</taxon>
        <taxon>Actinomycetota</taxon>
        <taxon>Actinomycetes</taxon>
        <taxon>Mycobacteriales</taxon>
        <taxon>Mycobacteriaceae</taxon>
        <taxon>Mycolicibacterium</taxon>
    </lineage>
</organism>
<reference evidence="2 3" key="1">
    <citation type="submission" date="2016-01" db="EMBL/GenBank/DDBJ databases">
        <title>The new phylogeny of the genus Mycobacterium.</title>
        <authorList>
            <person name="Tarcisio F."/>
            <person name="Conor M."/>
            <person name="Antonella G."/>
            <person name="Elisabetta G."/>
            <person name="Giulia F.S."/>
            <person name="Sara T."/>
            <person name="Anna F."/>
            <person name="Clotilde B."/>
            <person name="Roberto B."/>
            <person name="Veronica D.S."/>
            <person name="Fabio R."/>
            <person name="Monica P."/>
            <person name="Olivier J."/>
            <person name="Enrico T."/>
            <person name="Nicola S."/>
        </authorList>
    </citation>
    <scope>NUCLEOTIDE SEQUENCE [LARGE SCALE GENOMIC DNA]</scope>
    <source>
        <strain evidence="2 3">DSM 44179</strain>
    </source>
</reference>
<evidence type="ECO:0000256" key="1">
    <source>
        <dbReference type="SAM" id="Phobius"/>
    </source>
</evidence>
<keyword evidence="1" id="KW-1133">Transmembrane helix</keyword>
<name>A0A1X1R852_MYCFA</name>
<keyword evidence="1" id="KW-0812">Transmembrane</keyword>
<feature type="transmembrane region" description="Helical" evidence="1">
    <location>
        <begin position="64"/>
        <end position="92"/>
    </location>
</feature>
<keyword evidence="1" id="KW-0472">Membrane</keyword>
<accession>A0A1X1R852</accession>
<keyword evidence="3" id="KW-1185">Reference proteome</keyword>
<protein>
    <submittedName>
        <fullName evidence="2">Uncharacterized protein</fullName>
    </submittedName>
</protein>
<dbReference type="EMBL" id="LQOJ01000048">
    <property type="protein sequence ID" value="ORV01013.1"/>
    <property type="molecule type" value="Genomic_DNA"/>
</dbReference>
<comment type="caution">
    <text evidence="2">The sequence shown here is derived from an EMBL/GenBank/DDBJ whole genome shotgun (WGS) entry which is preliminary data.</text>
</comment>
<dbReference type="AlphaFoldDB" id="A0A1X1R852"/>
<sequence length="253" mass="26785">MPARNGDAAGPAEEPGTSAKLLSYLLETSSRLQGPAIRRYVQRLRRKRPHATPADIVKRIQRTYLVTVIASGAAIGSAAILPGIGTLTALAAVSGETVLFLEATTVFVLAMAEVYGIEATDRDRRRALVLYVLSGEDGKHAVANVLGTSRIRGGWMSDGAAALPLPVLGQLNSRMLRHFAKKWALKRSALTVGKVLPMGIGAVIGAVGNWLIGRKFVQNANEAFGPAPTVWPSTLLELPAAPSNPDPKPALSR</sequence>
<dbReference type="OrthoDB" id="4422408at2"/>
<gene>
    <name evidence="2" type="ORF">AWC04_14630</name>
</gene>
<feature type="transmembrane region" description="Helical" evidence="1">
    <location>
        <begin position="98"/>
        <end position="117"/>
    </location>
</feature>
<dbReference type="Proteomes" id="UP000193484">
    <property type="component" value="Unassembled WGS sequence"/>
</dbReference>
<evidence type="ECO:0000313" key="2">
    <source>
        <dbReference type="EMBL" id="ORV01013.1"/>
    </source>
</evidence>